<evidence type="ECO:0000256" key="2">
    <source>
        <dbReference type="SAM" id="Phobius"/>
    </source>
</evidence>
<reference evidence="3 4" key="1">
    <citation type="journal article" date="2018" name="Sci. Rep.">
        <title>Genomic signatures of local adaptation to the degree of environmental predictability in rotifers.</title>
        <authorList>
            <person name="Franch-Gras L."/>
            <person name="Hahn C."/>
            <person name="Garcia-Roger E.M."/>
            <person name="Carmona M.J."/>
            <person name="Serra M."/>
            <person name="Gomez A."/>
        </authorList>
    </citation>
    <scope>NUCLEOTIDE SEQUENCE [LARGE SCALE GENOMIC DNA]</scope>
    <source>
        <strain evidence="3">HYR1</strain>
    </source>
</reference>
<proteinExistence type="predicted"/>
<protein>
    <submittedName>
        <fullName evidence="3">Uncharacterized protein</fullName>
    </submittedName>
</protein>
<organism evidence="3 4">
    <name type="scientific">Brachionus plicatilis</name>
    <name type="common">Marine rotifer</name>
    <name type="synonym">Brachionus muelleri</name>
    <dbReference type="NCBI Taxonomy" id="10195"/>
    <lineage>
        <taxon>Eukaryota</taxon>
        <taxon>Metazoa</taxon>
        <taxon>Spiralia</taxon>
        <taxon>Gnathifera</taxon>
        <taxon>Rotifera</taxon>
        <taxon>Eurotatoria</taxon>
        <taxon>Monogononta</taxon>
        <taxon>Pseudotrocha</taxon>
        <taxon>Ploima</taxon>
        <taxon>Brachionidae</taxon>
        <taxon>Brachionus</taxon>
    </lineage>
</organism>
<feature type="transmembrane region" description="Helical" evidence="2">
    <location>
        <begin position="44"/>
        <end position="65"/>
    </location>
</feature>
<feature type="region of interest" description="Disordered" evidence="1">
    <location>
        <begin position="92"/>
        <end position="118"/>
    </location>
</feature>
<feature type="compositionally biased region" description="Polar residues" evidence="1">
    <location>
        <begin position="93"/>
        <end position="112"/>
    </location>
</feature>
<accession>A0A3M7T9J0</accession>
<keyword evidence="2" id="KW-0472">Membrane</keyword>
<dbReference type="AlphaFoldDB" id="A0A3M7T9J0"/>
<comment type="caution">
    <text evidence="3">The sequence shown here is derived from an EMBL/GenBank/DDBJ whole genome shotgun (WGS) entry which is preliminary data.</text>
</comment>
<evidence type="ECO:0000313" key="3">
    <source>
        <dbReference type="EMBL" id="RNA44568.1"/>
    </source>
</evidence>
<keyword evidence="2" id="KW-0812">Transmembrane</keyword>
<keyword evidence="2" id="KW-1133">Transmembrane helix</keyword>
<keyword evidence="4" id="KW-1185">Reference proteome</keyword>
<sequence>MVDEFFDFFKTCENEPPSYFNSFFTSEGKEVCHYKPLKKVLEPFIGYLGLLLQIIIIMIVIRFSLNISVEVFNSAFIWLKKQQEIIKKKRLKMNQTENSSQNAPENESSNLKPHTDSLKSKASVYSLKNNSSEMAEDIINELDTYLDKLNDVPTTSKSSIARPSKLTSSFLM</sequence>
<evidence type="ECO:0000313" key="4">
    <source>
        <dbReference type="Proteomes" id="UP000276133"/>
    </source>
</evidence>
<evidence type="ECO:0000256" key="1">
    <source>
        <dbReference type="SAM" id="MobiDB-lite"/>
    </source>
</evidence>
<dbReference type="EMBL" id="REGN01000085">
    <property type="protein sequence ID" value="RNA44568.1"/>
    <property type="molecule type" value="Genomic_DNA"/>
</dbReference>
<dbReference type="Proteomes" id="UP000276133">
    <property type="component" value="Unassembled WGS sequence"/>
</dbReference>
<gene>
    <name evidence="3" type="ORF">BpHYR1_019017</name>
</gene>
<dbReference type="OrthoDB" id="10625148at2759"/>
<name>A0A3M7T9J0_BRAPC</name>